<dbReference type="SMART" id="SM00387">
    <property type="entry name" value="HATPase_c"/>
    <property type="match status" value="1"/>
</dbReference>
<keyword evidence="5" id="KW-0418">Kinase</keyword>
<dbReference type="Proteomes" id="UP001321582">
    <property type="component" value="Chromosome"/>
</dbReference>
<dbReference type="Gene3D" id="3.30.565.10">
    <property type="entry name" value="Histidine kinase-like ATPase, C-terminal domain"/>
    <property type="match status" value="1"/>
</dbReference>
<comment type="catalytic activity">
    <reaction evidence="1">
        <text>ATP + protein L-histidine = ADP + protein N-phospho-L-histidine.</text>
        <dbReference type="EC" id="2.7.13.3"/>
    </reaction>
</comment>
<evidence type="ECO:0000313" key="5">
    <source>
        <dbReference type="EMBL" id="BDU50594.1"/>
    </source>
</evidence>
<dbReference type="RefSeq" id="WP_307903458.1">
    <property type="nucleotide sequence ID" value="NZ_AP027059.1"/>
</dbReference>
<proteinExistence type="predicted"/>
<dbReference type="KEGG" id="haby:HLVA_11630"/>
<name>A0AAU9DIL2_9FUSO</name>
<evidence type="ECO:0000259" key="4">
    <source>
        <dbReference type="PROSITE" id="PS50109"/>
    </source>
</evidence>
<dbReference type="InterPro" id="IPR004358">
    <property type="entry name" value="Sig_transdc_His_kin-like_C"/>
</dbReference>
<accession>A0AAU9DIL2</accession>
<dbReference type="EMBL" id="AP027059">
    <property type="protein sequence ID" value="BDU50594.1"/>
    <property type="molecule type" value="Genomic_DNA"/>
</dbReference>
<evidence type="ECO:0000256" key="3">
    <source>
        <dbReference type="ARBA" id="ARBA00022553"/>
    </source>
</evidence>
<dbReference type="InterPro" id="IPR003594">
    <property type="entry name" value="HATPase_dom"/>
</dbReference>
<feature type="domain" description="Histidine kinase" evidence="4">
    <location>
        <begin position="1"/>
        <end position="108"/>
    </location>
</feature>
<dbReference type="EC" id="2.7.13.3" evidence="2"/>
<evidence type="ECO:0000256" key="2">
    <source>
        <dbReference type="ARBA" id="ARBA00012438"/>
    </source>
</evidence>
<dbReference type="InterPro" id="IPR036890">
    <property type="entry name" value="HATPase_C_sf"/>
</dbReference>
<dbReference type="SUPFAM" id="SSF55874">
    <property type="entry name" value="ATPase domain of HSP90 chaperone/DNA topoisomerase II/histidine kinase"/>
    <property type="match status" value="1"/>
</dbReference>
<keyword evidence="6" id="KW-1185">Reference proteome</keyword>
<dbReference type="GO" id="GO:0000155">
    <property type="term" value="F:phosphorelay sensor kinase activity"/>
    <property type="evidence" value="ECO:0007669"/>
    <property type="project" value="TreeGrafter"/>
</dbReference>
<protein>
    <recommendedName>
        <fullName evidence="2">histidine kinase</fullName>
        <ecNumber evidence="2">2.7.13.3</ecNumber>
    </recommendedName>
</protein>
<organism evidence="5 6">
    <name type="scientific">Haliovirga abyssi</name>
    <dbReference type="NCBI Taxonomy" id="2996794"/>
    <lineage>
        <taxon>Bacteria</taxon>
        <taxon>Fusobacteriati</taxon>
        <taxon>Fusobacteriota</taxon>
        <taxon>Fusobacteriia</taxon>
        <taxon>Fusobacteriales</taxon>
        <taxon>Haliovirgaceae</taxon>
        <taxon>Haliovirga</taxon>
    </lineage>
</organism>
<dbReference type="PRINTS" id="PR00344">
    <property type="entry name" value="BCTRLSENSOR"/>
</dbReference>
<evidence type="ECO:0000256" key="1">
    <source>
        <dbReference type="ARBA" id="ARBA00000085"/>
    </source>
</evidence>
<gene>
    <name evidence="5" type="ORF">HLVA_11630</name>
</gene>
<dbReference type="PANTHER" id="PTHR43547">
    <property type="entry name" value="TWO-COMPONENT HISTIDINE KINASE"/>
    <property type="match status" value="1"/>
</dbReference>
<keyword evidence="5" id="KW-0808">Transferase</keyword>
<dbReference type="PANTHER" id="PTHR43547:SF2">
    <property type="entry name" value="HYBRID SIGNAL TRANSDUCTION HISTIDINE KINASE C"/>
    <property type="match status" value="1"/>
</dbReference>
<evidence type="ECO:0000313" key="6">
    <source>
        <dbReference type="Proteomes" id="UP001321582"/>
    </source>
</evidence>
<dbReference type="InterPro" id="IPR005467">
    <property type="entry name" value="His_kinase_dom"/>
</dbReference>
<dbReference type="PROSITE" id="PS50109">
    <property type="entry name" value="HIS_KIN"/>
    <property type="match status" value="1"/>
</dbReference>
<dbReference type="AlphaFoldDB" id="A0AAU9DIL2"/>
<keyword evidence="3" id="KW-0597">Phosphoprotein</keyword>
<sequence>MRTIADHIYDISYNSIKANSKDIILKIKLDKEKKEFIFYIKDNGEGIEKEKMDHIFDPFYTSRDKKIRKVGLGLPLLKQNTEITGGAVSFKSEKGVGTELKAMFKTDNIDILPLGDISGTIVGLITANVNIEWEFMFENENSKEKLTTQELKDILGEGIALNNIEVIPILKDIIGNILEGLGIV</sequence>
<dbReference type="Pfam" id="PF02518">
    <property type="entry name" value="HATPase_c"/>
    <property type="match status" value="1"/>
</dbReference>
<dbReference type="CDD" id="cd00075">
    <property type="entry name" value="HATPase"/>
    <property type="match status" value="1"/>
</dbReference>
<reference evidence="5 6" key="1">
    <citation type="submission" date="2022-11" db="EMBL/GenBank/DDBJ databases">
        <title>Haliovirga abyssi gen. nov., sp. nov., a mesophilic fermentative bacterium isolated from the Iheya North hydrothermal field and the proposal of Haliovirgaceae fam. nov.</title>
        <authorList>
            <person name="Miyazaki U."/>
            <person name="Tame A."/>
            <person name="Miyazaki J."/>
            <person name="Takai K."/>
            <person name="Sawayama S."/>
            <person name="Kitajima M."/>
            <person name="Okamoto A."/>
            <person name="Nakagawa S."/>
        </authorList>
    </citation>
    <scope>NUCLEOTIDE SEQUENCE [LARGE SCALE GENOMIC DNA]</scope>
    <source>
        <strain evidence="5 6">IC12</strain>
    </source>
</reference>